<evidence type="ECO:0000313" key="7">
    <source>
        <dbReference type="EMBL" id="CAH0373582.1"/>
    </source>
</evidence>
<dbReference type="GO" id="GO:0016020">
    <property type="term" value="C:membrane"/>
    <property type="evidence" value="ECO:0007669"/>
    <property type="project" value="UniProtKB-SubCell"/>
</dbReference>
<evidence type="ECO:0000256" key="2">
    <source>
        <dbReference type="ARBA" id="ARBA00022692"/>
    </source>
</evidence>
<reference evidence="7" key="1">
    <citation type="submission" date="2021-11" db="EMBL/GenBank/DDBJ databases">
        <authorList>
            <consortium name="Genoscope - CEA"/>
            <person name="William W."/>
        </authorList>
    </citation>
    <scope>NUCLEOTIDE SEQUENCE</scope>
</reference>
<keyword evidence="3 6" id="KW-1133">Transmembrane helix</keyword>
<feature type="transmembrane region" description="Helical" evidence="6">
    <location>
        <begin position="27"/>
        <end position="46"/>
    </location>
</feature>
<dbReference type="Pfam" id="PF05653">
    <property type="entry name" value="Mg_trans_NIPA"/>
    <property type="match status" value="1"/>
</dbReference>
<evidence type="ECO:0000313" key="8">
    <source>
        <dbReference type="Proteomes" id="UP000789595"/>
    </source>
</evidence>
<feature type="region of interest" description="Disordered" evidence="5">
    <location>
        <begin position="451"/>
        <end position="502"/>
    </location>
</feature>
<feature type="transmembrane region" description="Helical" evidence="6">
    <location>
        <begin position="339"/>
        <end position="356"/>
    </location>
</feature>
<comment type="subcellular location">
    <subcellularLocation>
        <location evidence="1">Membrane</location>
        <topology evidence="1">Multi-pass membrane protein</topology>
    </subcellularLocation>
</comment>
<feature type="compositionally biased region" description="Basic and acidic residues" evidence="5">
    <location>
        <begin position="472"/>
        <end position="502"/>
    </location>
</feature>
<feature type="transmembrane region" description="Helical" evidence="6">
    <location>
        <begin position="147"/>
        <end position="169"/>
    </location>
</feature>
<name>A0A8J2WYI9_9STRA</name>
<evidence type="ECO:0000256" key="6">
    <source>
        <dbReference type="SAM" id="Phobius"/>
    </source>
</evidence>
<feature type="region of interest" description="Disordered" evidence="5">
    <location>
        <begin position="67"/>
        <end position="86"/>
    </location>
</feature>
<dbReference type="AlphaFoldDB" id="A0A8J2WYI9"/>
<keyword evidence="4 6" id="KW-0472">Membrane</keyword>
<feature type="transmembrane region" description="Helical" evidence="6">
    <location>
        <begin position="232"/>
        <end position="256"/>
    </location>
</feature>
<organism evidence="7 8">
    <name type="scientific">Pelagomonas calceolata</name>
    <dbReference type="NCBI Taxonomy" id="35677"/>
    <lineage>
        <taxon>Eukaryota</taxon>
        <taxon>Sar</taxon>
        <taxon>Stramenopiles</taxon>
        <taxon>Ochrophyta</taxon>
        <taxon>Pelagophyceae</taxon>
        <taxon>Pelagomonadales</taxon>
        <taxon>Pelagomonadaceae</taxon>
        <taxon>Pelagomonas</taxon>
    </lineage>
</organism>
<sequence>MSTATGAPTAAPSQPVLTDEERDTVELPLWSIALGLVLGLLGSVAINTGNNLQSMGLKELQKREELDELDNGGSDEAEKPAREPSESRTWVIGTTVFVTGALLNFASYAFAPSVMLAPLESIQFVTNIIFGRVLLKKKIRKRMMAGTVLICGGTLLAVLTAGLSKPTALSGRPHSLKRQYMGETVNSELYLAYLALSVVSALFLHCVHKRYDAAFKKGTPLPAHRYVAPASYAAFSAIFGAQSVVQAKCLAILILYYVDRSEPGGLQGFGNMFLNYWTYVTLFAWVFFVAVWLYRMNEALGLYDPIFIIPLLQAGFIIFAIISGGIYFGEFSRFEPGHWLFFCFGIVFVCVGLPLLSPKDPSSPKPPDIRRIQPLTSVPEGEPKTPTLDLAALEESGRARRSPSLDGSPKARASLGDRPSSRPSSGSSSGRFGLTGSGTSRRLLSHVAVTSVASSHNFGSPRAVTAKGSSRRSLDGDSRRSLDGELQRAEDGEKKDPSMATI</sequence>
<feature type="transmembrane region" description="Helical" evidence="6">
    <location>
        <begin position="276"/>
        <end position="294"/>
    </location>
</feature>
<feature type="transmembrane region" description="Helical" evidence="6">
    <location>
        <begin position="89"/>
        <end position="110"/>
    </location>
</feature>
<gene>
    <name evidence="7" type="ORF">PECAL_4P07900</name>
</gene>
<accession>A0A8J2WYI9</accession>
<protein>
    <recommendedName>
        <fullName evidence="9">Magnesium transporter</fullName>
    </recommendedName>
</protein>
<feature type="compositionally biased region" description="Low complexity" evidence="5">
    <location>
        <begin position="414"/>
        <end position="438"/>
    </location>
</feature>
<evidence type="ECO:0000256" key="1">
    <source>
        <dbReference type="ARBA" id="ARBA00004141"/>
    </source>
</evidence>
<feature type="compositionally biased region" description="Basic and acidic residues" evidence="5">
    <location>
        <begin position="76"/>
        <end position="86"/>
    </location>
</feature>
<dbReference type="InterPro" id="IPR037185">
    <property type="entry name" value="EmrE-like"/>
</dbReference>
<evidence type="ECO:0000256" key="3">
    <source>
        <dbReference type="ARBA" id="ARBA00022989"/>
    </source>
</evidence>
<keyword evidence="8" id="KW-1185">Reference proteome</keyword>
<dbReference type="EMBL" id="CAKKNE010000004">
    <property type="protein sequence ID" value="CAH0373582.1"/>
    <property type="molecule type" value="Genomic_DNA"/>
</dbReference>
<dbReference type="OrthoDB" id="165382at2759"/>
<evidence type="ECO:0000256" key="5">
    <source>
        <dbReference type="SAM" id="MobiDB-lite"/>
    </source>
</evidence>
<dbReference type="PANTHER" id="PTHR12570">
    <property type="match status" value="1"/>
</dbReference>
<feature type="transmembrane region" description="Helical" evidence="6">
    <location>
        <begin position="189"/>
        <end position="207"/>
    </location>
</feature>
<dbReference type="Proteomes" id="UP000789595">
    <property type="component" value="Unassembled WGS sequence"/>
</dbReference>
<dbReference type="PANTHER" id="PTHR12570:SF9">
    <property type="entry name" value="MAGNESIUM TRANSPORTER NIPA8-RELATED"/>
    <property type="match status" value="1"/>
</dbReference>
<feature type="region of interest" description="Disordered" evidence="5">
    <location>
        <begin position="359"/>
        <end position="438"/>
    </location>
</feature>
<dbReference type="SUPFAM" id="SSF103481">
    <property type="entry name" value="Multidrug resistance efflux transporter EmrE"/>
    <property type="match status" value="1"/>
</dbReference>
<evidence type="ECO:0008006" key="9">
    <source>
        <dbReference type="Google" id="ProtNLM"/>
    </source>
</evidence>
<evidence type="ECO:0000256" key="4">
    <source>
        <dbReference type="ARBA" id="ARBA00023136"/>
    </source>
</evidence>
<dbReference type="InterPro" id="IPR008521">
    <property type="entry name" value="Mg_trans_NIPA"/>
</dbReference>
<dbReference type="GO" id="GO:0015095">
    <property type="term" value="F:magnesium ion transmembrane transporter activity"/>
    <property type="evidence" value="ECO:0007669"/>
    <property type="project" value="InterPro"/>
</dbReference>
<proteinExistence type="predicted"/>
<feature type="transmembrane region" description="Helical" evidence="6">
    <location>
        <begin position="116"/>
        <end position="135"/>
    </location>
</feature>
<comment type="caution">
    <text evidence="7">The sequence shown here is derived from an EMBL/GenBank/DDBJ whole genome shotgun (WGS) entry which is preliminary data.</text>
</comment>
<keyword evidence="2 6" id="KW-0812">Transmembrane</keyword>
<feature type="transmembrane region" description="Helical" evidence="6">
    <location>
        <begin position="306"/>
        <end position="327"/>
    </location>
</feature>